<keyword evidence="2" id="KW-1185">Reference proteome</keyword>
<protein>
    <submittedName>
        <fullName evidence="1">Uncharacterized protein</fullName>
    </submittedName>
</protein>
<organism evidence="1 2">
    <name type="scientific">Lactobacillus phage 3-521</name>
    <dbReference type="NCBI Taxonomy" id="2510943"/>
    <lineage>
        <taxon>Viruses</taxon>
        <taxon>Duplodnaviria</taxon>
        <taxon>Heunggongvirae</taxon>
        <taxon>Uroviricota</taxon>
        <taxon>Caudoviricetes</taxon>
        <taxon>Herelleviridae</taxon>
        <taxon>Watanabevirus</taxon>
        <taxon>Watanabevirus wv3521</taxon>
    </lineage>
</organism>
<evidence type="ECO:0000313" key="1">
    <source>
        <dbReference type="EMBL" id="QBJ03547.1"/>
    </source>
</evidence>
<evidence type="ECO:0000313" key="2">
    <source>
        <dbReference type="Proteomes" id="UP000309991"/>
    </source>
</evidence>
<dbReference type="EMBL" id="MK504444">
    <property type="protein sequence ID" value="QBJ03547.1"/>
    <property type="molecule type" value="Genomic_DNA"/>
</dbReference>
<proteinExistence type="predicted"/>
<dbReference type="Proteomes" id="UP000309991">
    <property type="component" value="Segment"/>
</dbReference>
<name>A0A4Y5FGE2_9CAUD</name>
<reference evidence="1 2" key="1">
    <citation type="submission" date="2019-02" db="EMBL/GenBank/DDBJ databases">
        <title>Isolation of virulent Lactobacillus brevis phages.</title>
        <authorList>
            <person name="Feyereisen M."/>
            <person name="Mahony J."/>
            <person name="O'Sullivan T."/>
            <person name="van Sinderen D."/>
        </authorList>
    </citation>
    <scope>NUCLEOTIDE SEQUENCE [LARGE SCALE GENOMIC DNA]</scope>
</reference>
<accession>A0A4Y5FGE2</accession>
<gene>
    <name evidence="1" type="ORF">UCC3521_0009</name>
</gene>
<sequence>MKTSELINSIHVLGGSTEIERKGIDNKVLVVYNSIGVTISRVPLGEYGQLDTYYTAFPHSSKLLKLLTEYALTEVKEREDENRYYVHLLPGEDGYLNVGLDSGKVSANSLVSYGYKVLFTEDEYNRVQNRYSEYLPKFDADDKRFELVDNQEDD</sequence>